<evidence type="ECO:0000313" key="5">
    <source>
        <dbReference type="Proteomes" id="UP000652761"/>
    </source>
</evidence>
<dbReference type="Gene3D" id="3.10.129.10">
    <property type="entry name" value="Hotdog Thioesterase"/>
    <property type="match status" value="1"/>
</dbReference>
<accession>A0A843TH39</accession>
<dbReference type="Proteomes" id="UP000652761">
    <property type="component" value="Unassembled WGS sequence"/>
</dbReference>
<dbReference type="NCBIfam" id="TIGR00369">
    <property type="entry name" value="unchar_dom_1"/>
    <property type="match status" value="1"/>
</dbReference>
<dbReference type="InterPro" id="IPR006683">
    <property type="entry name" value="Thioestr_dom"/>
</dbReference>
<protein>
    <recommendedName>
        <fullName evidence="3">Thioesterase domain-containing protein</fullName>
    </recommendedName>
</protein>
<evidence type="ECO:0000256" key="1">
    <source>
        <dbReference type="ARBA" id="ARBA00008324"/>
    </source>
</evidence>
<evidence type="ECO:0000259" key="3">
    <source>
        <dbReference type="Pfam" id="PF03061"/>
    </source>
</evidence>
<keyword evidence="2" id="KW-0378">Hydrolase</keyword>
<keyword evidence="5" id="KW-1185">Reference proteome</keyword>
<dbReference type="AlphaFoldDB" id="A0A843TH39"/>
<dbReference type="CDD" id="cd03443">
    <property type="entry name" value="PaaI_thioesterase"/>
    <property type="match status" value="1"/>
</dbReference>
<dbReference type="InterPro" id="IPR003736">
    <property type="entry name" value="PAAI_dom"/>
</dbReference>
<dbReference type="FunFam" id="3.10.129.10:FF:000059">
    <property type="entry name" value="Acyl-coenzyme A thioesterase 13"/>
    <property type="match status" value="1"/>
</dbReference>
<dbReference type="OrthoDB" id="46529at2759"/>
<dbReference type="SUPFAM" id="SSF54637">
    <property type="entry name" value="Thioesterase/thiol ester dehydrase-isomerase"/>
    <property type="match status" value="1"/>
</dbReference>
<organism evidence="4 5">
    <name type="scientific">Colocasia esculenta</name>
    <name type="common">Wild taro</name>
    <name type="synonym">Arum esculentum</name>
    <dbReference type="NCBI Taxonomy" id="4460"/>
    <lineage>
        <taxon>Eukaryota</taxon>
        <taxon>Viridiplantae</taxon>
        <taxon>Streptophyta</taxon>
        <taxon>Embryophyta</taxon>
        <taxon>Tracheophyta</taxon>
        <taxon>Spermatophyta</taxon>
        <taxon>Magnoliopsida</taxon>
        <taxon>Liliopsida</taxon>
        <taxon>Araceae</taxon>
        <taxon>Aroideae</taxon>
        <taxon>Colocasieae</taxon>
        <taxon>Colocasia</taxon>
    </lineage>
</organism>
<dbReference type="Pfam" id="PF03061">
    <property type="entry name" value="4HBT"/>
    <property type="match status" value="1"/>
</dbReference>
<dbReference type="EMBL" id="NMUH01000089">
    <property type="protein sequence ID" value="MQL71128.1"/>
    <property type="molecule type" value="Genomic_DNA"/>
</dbReference>
<dbReference type="PANTHER" id="PTHR21660:SF47">
    <property type="entry name" value="F19P19.27 PROTEIN"/>
    <property type="match status" value="1"/>
</dbReference>
<sequence>MDLQAVRDSLEKAALDILPTTTLAALPAKFYDNFIIKGIQIDHIEPGRVICSMRVPPRLLNNGNFLHGGATASLVDIIGSSAFLSAGCPTSGVSMEINISYLDAVYANEEIEIEAKVLRAGKAVGVVAVELRKKQTGKIIAQGRHTKYLAVSSKL</sequence>
<reference evidence="4" key="1">
    <citation type="submission" date="2017-07" db="EMBL/GenBank/DDBJ databases">
        <title>Taro Niue Genome Assembly and Annotation.</title>
        <authorList>
            <person name="Atibalentja N."/>
            <person name="Keating K."/>
            <person name="Fields C.J."/>
        </authorList>
    </citation>
    <scope>NUCLEOTIDE SEQUENCE</scope>
    <source>
        <strain evidence="4">Niue_2</strain>
        <tissue evidence="4">Leaf</tissue>
    </source>
</reference>
<evidence type="ECO:0000256" key="2">
    <source>
        <dbReference type="ARBA" id="ARBA00022801"/>
    </source>
</evidence>
<evidence type="ECO:0000313" key="4">
    <source>
        <dbReference type="EMBL" id="MQL71128.1"/>
    </source>
</evidence>
<dbReference type="PANTHER" id="PTHR21660">
    <property type="entry name" value="THIOESTERASE SUPERFAMILY MEMBER-RELATED"/>
    <property type="match status" value="1"/>
</dbReference>
<dbReference type="SMR" id="A0A843TH39"/>
<proteinExistence type="inferred from homology"/>
<comment type="caution">
    <text evidence="4">The sequence shown here is derived from an EMBL/GenBank/DDBJ whole genome shotgun (WGS) entry which is preliminary data.</text>
</comment>
<gene>
    <name evidence="4" type="ORF">Taro_003483</name>
</gene>
<feature type="domain" description="Thioesterase" evidence="3">
    <location>
        <begin position="64"/>
        <end position="138"/>
    </location>
</feature>
<dbReference type="InterPro" id="IPR029069">
    <property type="entry name" value="HotDog_dom_sf"/>
</dbReference>
<name>A0A843TH39_COLES</name>
<dbReference type="InterPro" id="IPR039298">
    <property type="entry name" value="ACOT13"/>
</dbReference>
<dbReference type="GO" id="GO:0047617">
    <property type="term" value="F:fatty acyl-CoA hydrolase activity"/>
    <property type="evidence" value="ECO:0007669"/>
    <property type="project" value="InterPro"/>
</dbReference>
<comment type="similarity">
    <text evidence="1">Belongs to the thioesterase PaaI family.</text>
</comment>